<evidence type="ECO:0000313" key="10">
    <source>
        <dbReference type="Proteomes" id="UP000029868"/>
    </source>
</evidence>
<dbReference type="InterPro" id="IPR036890">
    <property type="entry name" value="HATPase_C_sf"/>
</dbReference>
<reference evidence="9 10" key="1">
    <citation type="submission" date="2014-08" db="EMBL/GenBank/DDBJ databases">
        <title>Genomic and Phenotypic Diversity of Colwellia psychrerythraea strains from Disparate Marine Basins.</title>
        <authorList>
            <person name="Techtmann S.M."/>
            <person name="Stelling S.C."/>
            <person name="Utturkar S.M."/>
            <person name="Alshibli N."/>
            <person name="Harris A."/>
            <person name="Brown S.D."/>
            <person name="Hazen T.C."/>
        </authorList>
    </citation>
    <scope>NUCLEOTIDE SEQUENCE [LARGE SCALE GENOMIC DNA]</scope>
    <source>
        <strain evidence="9 10">GAB14E</strain>
    </source>
</reference>
<feature type="transmembrane region" description="Helical" evidence="7">
    <location>
        <begin position="319"/>
        <end position="342"/>
    </location>
</feature>
<evidence type="ECO:0000256" key="2">
    <source>
        <dbReference type="ARBA" id="ARBA00012438"/>
    </source>
</evidence>
<evidence type="ECO:0000313" key="9">
    <source>
        <dbReference type="EMBL" id="KGJ91727.1"/>
    </source>
</evidence>
<feature type="transmembrane region" description="Helical" evidence="7">
    <location>
        <begin position="20"/>
        <end position="41"/>
    </location>
</feature>
<dbReference type="InterPro" id="IPR036097">
    <property type="entry name" value="HisK_dim/P_sf"/>
</dbReference>
<dbReference type="PANTHER" id="PTHR45453">
    <property type="entry name" value="PHOSPHATE REGULON SENSOR PROTEIN PHOR"/>
    <property type="match status" value="1"/>
</dbReference>
<keyword evidence="7" id="KW-1133">Transmembrane helix</keyword>
<keyword evidence="3" id="KW-0597">Phosphoprotein</keyword>
<dbReference type="InterPro" id="IPR005467">
    <property type="entry name" value="His_kinase_dom"/>
</dbReference>
<keyword evidence="5 9" id="KW-0418">Kinase</keyword>
<dbReference type="PROSITE" id="PS50109">
    <property type="entry name" value="HIS_KIN"/>
    <property type="match status" value="1"/>
</dbReference>
<protein>
    <recommendedName>
        <fullName evidence="2">histidine kinase</fullName>
        <ecNumber evidence="2">2.7.13.3</ecNumber>
    </recommendedName>
</protein>
<dbReference type="EC" id="2.7.13.3" evidence="2"/>
<evidence type="ECO:0000256" key="4">
    <source>
        <dbReference type="ARBA" id="ARBA00022679"/>
    </source>
</evidence>
<accession>A0A099KP92</accession>
<dbReference type="InterPro" id="IPR003594">
    <property type="entry name" value="HATPase_dom"/>
</dbReference>
<keyword evidence="6" id="KW-0902">Two-component regulatory system</keyword>
<dbReference type="CDD" id="cd00075">
    <property type="entry name" value="HATPase"/>
    <property type="match status" value="1"/>
</dbReference>
<sequence>MQSSDKRFLNYTQRLRRLRFLAISFLLFLLIPLGALLYFGFQQIQNNLLAEYQQESSNLVQIINRKLYKKLTFTNTLSMDAFDYYQQVYNPVTRQTQQVLSPLSKLNLLQLNAEQPIRGLVGYFQYDSKGRFNSPIWPFSLPDNSLSEDNTDKADQQEFEPELVERKKAALKIYQILSQSKEIQQMIEQGYDKNNHFFNVLFDIPDYFIFYRIASAAEQSRLQGYLVKRNPYLSQQITDILEQRRFISPVLVKLEAVKHSRQVEFFFYENLTKDSVKVSQPLQGDKLFEQQTIYNASLRWPYVGYSVSLSTSSLPMTPAMVYSGIFIIILIIAILSACYGFYQLGVKQLALAEQRLNFVSSVSHELKTPLTSIQMYSQMLKEGTVISETHQQKYFEFIYGESERLTRLINNILQLSTLSHQQQNVQPEYTPLTVLVDIIRSKTSSIIDKNAFQQNMIVEIADAEHTQVLVEQDAFSQVVINITDNAVKFFDSEQINNPSRKKIDFIFRQHPKHNNLIQLEIRDYGEGVTEQQESKIFELFYRGGNELTRTTQGTGIGLALVTELVLAQQGEIKVERKKPGLAMLLSFHAKY</sequence>
<dbReference type="GO" id="GO:0005886">
    <property type="term" value="C:plasma membrane"/>
    <property type="evidence" value="ECO:0007669"/>
    <property type="project" value="TreeGrafter"/>
</dbReference>
<keyword evidence="7" id="KW-0472">Membrane</keyword>
<evidence type="ECO:0000256" key="3">
    <source>
        <dbReference type="ARBA" id="ARBA00022553"/>
    </source>
</evidence>
<dbReference type="InterPro" id="IPR003661">
    <property type="entry name" value="HisK_dim/P_dom"/>
</dbReference>
<proteinExistence type="predicted"/>
<dbReference type="SUPFAM" id="SSF47384">
    <property type="entry name" value="Homodimeric domain of signal transducing histidine kinase"/>
    <property type="match status" value="1"/>
</dbReference>
<name>A0A099KP92_COLPS</name>
<keyword evidence="7" id="KW-0812">Transmembrane</keyword>
<dbReference type="GO" id="GO:0000155">
    <property type="term" value="F:phosphorelay sensor kinase activity"/>
    <property type="evidence" value="ECO:0007669"/>
    <property type="project" value="InterPro"/>
</dbReference>
<dbReference type="GO" id="GO:0016036">
    <property type="term" value="P:cellular response to phosphate starvation"/>
    <property type="evidence" value="ECO:0007669"/>
    <property type="project" value="TreeGrafter"/>
</dbReference>
<evidence type="ECO:0000259" key="8">
    <source>
        <dbReference type="PROSITE" id="PS50109"/>
    </source>
</evidence>
<comment type="caution">
    <text evidence="9">The sequence shown here is derived from an EMBL/GenBank/DDBJ whole genome shotgun (WGS) entry which is preliminary data.</text>
</comment>
<dbReference type="AlphaFoldDB" id="A0A099KP92"/>
<gene>
    <name evidence="9" type="ORF">GAB14E_3209</name>
</gene>
<dbReference type="FunFam" id="1.10.287.130:FF:000001">
    <property type="entry name" value="Two-component sensor histidine kinase"/>
    <property type="match status" value="1"/>
</dbReference>
<dbReference type="GO" id="GO:0004721">
    <property type="term" value="F:phosphoprotein phosphatase activity"/>
    <property type="evidence" value="ECO:0007669"/>
    <property type="project" value="TreeGrafter"/>
</dbReference>
<dbReference type="OrthoDB" id="9804645at2"/>
<dbReference type="SMART" id="SM00387">
    <property type="entry name" value="HATPase_c"/>
    <property type="match status" value="1"/>
</dbReference>
<dbReference type="CDD" id="cd00082">
    <property type="entry name" value="HisKA"/>
    <property type="match status" value="1"/>
</dbReference>
<dbReference type="Pfam" id="PF00512">
    <property type="entry name" value="HisKA"/>
    <property type="match status" value="1"/>
</dbReference>
<dbReference type="InterPro" id="IPR004358">
    <property type="entry name" value="Sig_transdc_His_kin-like_C"/>
</dbReference>
<dbReference type="Gene3D" id="1.10.287.130">
    <property type="match status" value="1"/>
</dbReference>
<dbReference type="EMBL" id="JQEC01000040">
    <property type="protein sequence ID" value="KGJ91727.1"/>
    <property type="molecule type" value="Genomic_DNA"/>
</dbReference>
<evidence type="ECO:0000256" key="5">
    <source>
        <dbReference type="ARBA" id="ARBA00022777"/>
    </source>
</evidence>
<keyword evidence="4" id="KW-0808">Transferase</keyword>
<comment type="catalytic activity">
    <reaction evidence="1">
        <text>ATP + protein L-histidine = ADP + protein N-phospho-L-histidine.</text>
        <dbReference type="EC" id="2.7.13.3"/>
    </reaction>
</comment>
<evidence type="ECO:0000256" key="7">
    <source>
        <dbReference type="SAM" id="Phobius"/>
    </source>
</evidence>
<dbReference type="Gene3D" id="3.30.565.10">
    <property type="entry name" value="Histidine kinase-like ATPase, C-terminal domain"/>
    <property type="match status" value="1"/>
</dbReference>
<dbReference type="RefSeq" id="WP_052093777.1">
    <property type="nucleotide sequence ID" value="NZ_JQEC01000040.1"/>
</dbReference>
<evidence type="ECO:0000256" key="6">
    <source>
        <dbReference type="ARBA" id="ARBA00023012"/>
    </source>
</evidence>
<dbReference type="PANTHER" id="PTHR45453:SF1">
    <property type="entry name" value="PHOSPHATE REGULON SENSOR PROTEIN PHOR"/>
    <property type="match status" value="1"/>
</dbReference>
<dbReference type="InterPro" id="IPR050351">
    <property type="entry name" value="BphY/WalK/GraS-like"/>
</dbReference>
<dbReference type="Proteomes" id="UP000029868">
    <property type="component" value="Unassembled WGS sequence"/>
</dbReference>
<dbReference type="Pfam" id="PF02518">
    <property type="entry name" value="HATPase_c"/>
    <property type="match status" value="1"/>
</dbReference>
<dbReference type="PRINTS" id="PR00344">
    <property type="entry name" value="BCTRLSENSOR"/>
</dbReference>
<dbReference type="PATRIC" id="fig|28229.3.peg.2929"/>
<evidence type="ECO:0000256" key="1">
    <source>
        <dbReference type="ARBA" id="ARBA00000085"/>
    </source>
</evidence>
<feature type="domain" description="Histidine kinase" evidence="8">
    <location>
        <begin position="361"/>
        <end position="591"/>
    </location>
</feature>
<dbReference type="SUPFAM" id="SSF55874">
    <property type="entry name" value="ATPase domain of HSP90 chaperone/DNA topoisomerase II/histidine kinase"/>
    <property type="match status" value="1"/>
</dbReference>
<dbReference type="SMART" id="SM00388">
    <property type="entry name" value="HisKA"/>
    <property type="match status" value="1"/>
</dbReference>
<organism evidence="9 10">
    <name type="scientific">Colwellia psychrerythraea</name>
    <name type="common">Vibrio psychroerythus</name>
    <dbReference type="NCBI Taxonomy" id="28229"/>
    <lineage>
        <taxon>Bacteria</taxon>
        <taxon>Pseudomonadati</taxon>
        <taxon>Pseudomonadota</taxon>
        <taxon>Gammaproteobacteria</taxon>
        <taxon>Alteromonadales</taxon>
        <taxon>Colwelliaceae</taxon>
        <taxon>Colwellia</taxon>
    </lineage>
</organism>